<evidence type="ECO:0000256" key="2">
    <source>
        <dbReference type="ARBA" id="ARBA00022679"/>
    </source>
</evidence>
<feature type="binding site" evidence="5">
    <location>
        <position position="147"/>
    </location>
    <ligand>
        <name>S-adenosyl-L-methionine</name>
        <dbReference type="ChEBI" id="CHEBI:59789"/>
    </ligand>
</feature>
<evidence type="ECO:0000313" key="8">
    <source>
        <dbReference type="EMBL" id="EKU27566.1"/>
    </source>
</evidence>
<dbReference type="HAMAP" id="MF_02126">
    <property type="entry name" value="RF_methyltr_PrmC"/>
    <property type="match status" value="1"/>
</dbReference>
<comment type="function">
    <text evidence="5">Methylates the class 1 translation termination release factors RF1/PrfA and RF2/PrfB on the glutamine residue of the universally conserved GGQ motif.</text>
</comment>
<dbReference type="Pfam" id="PF05175">
    <property type="entry name" value="MTS"/>
    <property type="match status" value="1"/>
</dbReference>
<keyword evidence="1 5" id="KW-0489">Methyltransferase</keyword>
<feature type="domain" description="Release factor glutamine methyltransferase N-terminal" evidence="7">
    <location>
        <begin position="9"/>
        <end position="80"/>
    </location>
</feature>
<comment type="catalytic activity">
    <reaction evidence="4 5">
        <text>L-glutaminyl-[peptide chain release factor] + S-adenosyl-L-methionine = N(5)-methyl-L-glutaminyl-[peptide chain release factor] + S-adenosyl-L-homocysteine + H(+)</text>
        <dbReference type="Rhea" id="RHEA:42896"/>
        <dbReference type="Rhea" id="RHEA-COMP:10271"/>
        <dbReference type="Rhea" id="RHEA-COMP:10272"/>
        <dbReference type="ChEBI" id="CHEBI:15378"/>
        <dbReference type="ChEBI" id="CHEBI:30011"/>
        <dbReference type="ChEBI" id="CHEBI:57856"/>
        <dbReference type="ChEBI" id="CHEBI:59789"/>
        <dbReference type="ChEBI" id="CHEBI:61891"/>
        <dbReference type="EC" id="2.1.1.297"/>
    </reaction>
</comment>
<dbReference type="Gene3D" id="3.40.50.150">
    <property type="entry name" value="Vaccinia Virus protein VP39"/>
    <property type="match status" value="1"/>
</dbReference>
<dbReference type="PATRIC" id="fig|1234409.3.peg.314"/>
<gene>
    <name evidence="5" type="primary">prmC</name>
    <name evidence="8" type="ORF">C683_0347</name>
</gene>
<dbReference type="NCBIfam" id="TIGR00536">
    <property type="entry name" value="hemK_fam"/>
    <property type="match status" value="1"/>
</dbReference>
<dbReference type="InterPro" id="IPR029063">
    <property type="entry name" value="SAM-dependent_MTases_sf"/>
</dbReference>
<keyword evidence="2 5" id="KW-0808">Transferase</keyword>
<dbReference type="GO" id="GO:0032259">
    <property type="term" value="P:methylation"/>
    <property type="evidence" value="ECO:0007669"/>
    <property type="project" value="UniProtKB-KW"/>
</dbReference>
<dbReference type="SUPFAM" id="SSF53335">
    <property type="entry name" value="S-adenosyl-L-methionine-dependent methyltransferases"/>
    <property type="match status" value="1"/>
</dbReference>
<protein>
    <recommendedName>
        <fullName evidence="5">Release factor glutamine methyltransferase</fullName>
        <shortName evidence="5">RF MTase</shortName>
        <ecNumber evidence="5">2.1.1.297</ecNumber>
    </recommendedName>
    <alternativeName>
        <fullName evidence="5">N5-glutamine methyltransferase PrmC</fullName>
    </alternativeName>
    <alternativeName>
        <fullName evidence="5">Protein-(glutamine-N5) MTase PrmC</fullName>
    </alternativeName>
    <alternativeName>
        <fullName evidence="5">Protein-glutamine N-methyltransferase PrmC</fullName>
    </alternativeName>
</protein>
<proteinExistence type="inferred from homology"/>
<feature type="binding site" evidence="5">
    <location>
        <begin position="189"/>
        <end position="192"/>
    </location>
    <ligand>
        <name>substrate</name>
    </ligand>
</feature>
<comment type="caution">
    <text evidence="8">The sequence shown here is derived from an EMBL/GenBank/DDBJ whole genome shotgun (WGS) entry which is preliminary data.</text>
</comment>
<dbReference type="RefSeq" id="WP_009488768.1">
    <property type="nucleotide sequence ID" value="NZ_AMYT01000011.1"/>
</dbReference>
<reference evidence="8 9" key="1">
    <citation type="journal article" date="2013" name="Genome Announc.">
        <title>Draft Genome Sequence of Catellicoccus marimammalium, a Novel Species Commonly Found in Gull Feces.</title>
        <authorList>
            <person name="Weigand M.R."/>
            <person name="Ryu H."/>
            <person name="Bozcek L."/>
            <person name="Konstantinidis K.T."/>
            <person name="Santo Domingo J.W."/>
        </authorList>
    </citation>
    <scope>NUCLEOTIDE SEQUENCE [LARGE SCALE GENOMIC DNA]</scope>
    <source>
        <strain evidence="8 9">M35/04/3</strain>
    </source>
</reference>
<dbReference type="NCBIfam" id="TIGR03534">
    <property type="entry name" value="RF_mod_PrmC"/>
    <property type="match status" value="1"/>
</dbReference>
<dbReference type="Pfam" id="PF17827">
    <property type="entry name" value="PrmC_N"/>
    <property type="match status" value="1"/>
</dbReference>
<name>K8ZPU9_9ENTE</name>
<feature type="binding site" evidence="5">
    <location>
        <begin position="124"/>
        <end position="128"/>
    </location>
    <ligand>
        <name>S-adenosyl-L-methionine</name>
        <dbReference type="ChEBI" id="CHEBI:59789"/>
    </ligand>
</feature>
<evidence type="ECO:0000256" key="4">
    <source>
        <dbReference type="ARBA" id="ARBA00048391"/>
    </source>
</evidence>
<keyword evidence="9" id="KW-1185">Reference proteome</keyword>
<dbReference type="PANTHER" id="PTHR18895">
    <property type="entry name" value="HEMK METHYLTRANSFERASE"/>
    <property type="match status" value="1"/>
</dbReference>
<dbReference type="InterPro" id="IPR004556">
    <property type="entry name" value="HemK-like"/>
</dbReference>
<feature type="binding site" evidence="5">
    <location>
        <position position="189"/>
    </location>
    <ligand>
        <name>S-adenosyl-L-methionine</name>
        <dbReference type="ChEBI" id="CHEBI:59789"/>
    </ligand>
</feature>
<evidence type="ECO:0000256" key="3">
    <source>
        <dbReference type="ARBA" id="ARBA00022691"/>
    </source>
</evidence>
<dbReference type="InterPro" id="IPR050320">
    <property type="entry name" value="N5-glutamine_MTase"/>
</dbReference>
<dbReference type="CDD" id="cd02440">
    <property type="entry name" value="AdoMet_MTases"/>
    <property type="match status" value="1"/>
</dbReference>
<sequence length="284" mass="32803">MKSNLTYKDVLTQAVLFLEEQKDPELDCDAPIALIQGYHHWSAQELWQNETKVMPKEEQEWLKEALQKVQDYYPVGYILGYQSFYGREFLVNESVLIPRWETEWIVEQILQREPNQKQQVVDLGCGSGCIGITLKKERPSFIVQELDISKEALAITKENAERLEAKVECVCSDVFSNYHGAPINLFVSNPPYIGVEEKEVMNEGVKRFEPELALYAHHQGYAIYEKIAQELPNYLAENGRAYLEIGYQQGQKVKTLFQNAFPKHQVEVLKDWSGNDRLLIVEGK</sequence>
<dbReference type="Gene3D" id="1.10.8.10">
    <property type="entry name" value="DNA helicase RuvA subunit, C-terminal domain"/>
    <property type="match status" value="1"/>
</dbReference>
<dbReference type="GO" id="GO:0102559">
    <property type="term" value="F:peptide chain release factor N(5)-glutamine methyltransferase activity"/>
    <property type="evidence" value="ECO:0007669"/>
    <property type="project" value="UniProtKB-EC"/>
</dbReference>
<dbReference type="PANTHER" id="PTHR18895:SF74">
    <property type="entry name" value="MTRF1L RELEASE FACTOR GLUTAMINE METHYLTRANSFERASE"/>
    <property type="match status" value="1"/>
</dbReference>
<dbReference type="AlphaFoldDB" id="K8ZPU9"/>
<dbReference type="InterPro" id="IPR019874">
    <property type="entry name" value="RF_methyltr_PrmC"/>
</dbReference>
<dbReference type="InterPro" id="IPR007848">
    <property type="entry name" value="Small_mtfrase_dom"/>
</dbReference>
<dbReference type="OrthoDB" id="9800643at2"/>
<evidence type="ECO:0000256" key="5">
    <source>
        <dbReference type="HAMAP-Rule" id="MF_02126"/>
    </source>
</evidence>
<organism evidence="8 9">
    <name type="scientific">Catellicoccus marimammalium M35/04/3</name>
    <dbReference type="NCBI Taxonomy" id="1234409"/>
    <lineage>
        <taxon>Bacteria</taxon>
        <taxon>Bacillati</taxon>
        <taxon>Bacillota</taxon>
        <taxon>Bacilli</taxon>
        <taxon>Lactobacillales</taxon>
        <taxon>Enterococcaceae</taxon>
        <taxon>Catellicoccus</taxon>
    </lineage>
</organism>
<evidence type="ECO:0000313" key="9">
    <source>
        <dbReference type="Proteomes" id="UP000016057"/>
    </source>
</evidence>
<evidence type="ECO:0000256" key="1">
    <source>
        <dbReference type="ARBA" id="ARBA00022603"/>
    </source>
</evidence>
<keyword evidence="3 5" id="KW-0949">S-adenosyl-L-methionine</keyword>
<comment type="similarity">
    <text evidence="5">Belongs to the protein N5-glutamine methyltransferase family. PrmC subfamily.</text>
</comment>
<feature type="domain" description="Methyltransferase small" evidence="6">
    <location>
        <begin position="113"/>
        <end position="193"/>
    </location>
</feature>
<dbReference type="eggNOG" id="COG2890">
    <property type="taxonomic scope" value="Bacteria"/>
</dbReference>
<evidence type="ECO:0000259" key="7">
    <source>
        <dbReference type="Pfam" id="PF17827"/>
    </source>
</evidence>
<evidence type="ECO:0000259" key="6">
    <source>
        <dbReference type="Pfam" id="PF05175"/>
    </source>
</evidence>
<dbReference type="STRING" id="1234409.C683_0347"/>
<dbReference type="EMBL" id="AMYT01000011">
    <property type="protein sequence ID" value="EKU27566.1"/>
    <property type="molecule type" value="Genomic_DNA"/>
</dbReference>
<dbReference type="EC" id="2.1.1.297" evidence="5"/>
<accession>K8ZPU9</accession>
<dbReference type="Proteomes" id="UP000016057">
    <property type="component" value="Unassembled WGS sequence"/>
</dbReference>
<dbReference type="InterPro" id="IPR040758">
    <property type="entry name" value="PrmC_N"/>
</dbReference>
<comment type="caution">
    <text evidence="5">Lacks conserved residue(s) required for the propagation of feature annotation.</text>
</comment>